<accession>A0ABM5KD52</accession>
<evidence type="ECO:0000313" key="3">
    <source>
        <dbReference type="Proteomes" id="UP001652700"/>
    </source>
</evidence>
<evidence type="ECO:0000313" key="2">
    <source>
        <dbReference type="EnsemblMetazoa" id="XP_050508123.1"/>
    </source>
</evidence>
<keyword evidence="3" id="KW-1185">Reference proteome</keyword>
<dbReference type="Pfam" id="PF13358">
    <property type="entry name" value="DDE_3"/>
    <property type="match status" value="1"/>
</dbReference>
<evidence type="ECO:0000259" key="1">
    <source>
        <dbReference type="Pfam" id="PF13358"/>
    </source>
</evidence>
<dbReference type="EnsemblMetazoa" id="XM_050652166.1">
    <property type="protein sequence ID" value="XP_050508123.1"/>
    <property type="gene ID" value="LOC126885573"/>
</dbReference>
<dbReference type="PANTHER" id="PTHR33939:SF1">
    <property type="entry name" value="DUF4371 DOMAIN-CONTAINING PROTEIN"/>
    <property type="match status" value="1"/>
</dbReference>
<name>A0ABM5KD52_DIAVI</name>
<proteinExistence type="predicted"/>
<sequence>MDADHYEKWFSDILLKIQPGSVIVMDNAPYHSRRVEQLPTTKWRKAEIADWLTKKNIKFNEQNLKTELLNLARCHKDKYIKYVVDEMARERGVIVLRLPPYHCELNPMELIWAQIKNEVARNNFTYKLNDVKNLLNGAVSNVT</sequence>
<dbReference type="RefSeq" id="XP_050508123.1">
    <property type="nucleotide sequence ID" value="XM_050652166.1"/>
</dbReference>
<feature type="domain" description="Tc1-like transposase DDE" evidence="1">
    <location>
        <begin position="43"/>
        <end position="124"/>
    </location>
</feature>
<dbReference type="InterPro" id="IPR036397">
    <property type="entry name" value="RNaseH_sf"/>
</dbReference>
<dbReference type="GeneID" id="126885573"/>
<dbReference type="InterPro" id="IPR038717">
    <property type="entry name" value="Tc1-like_DDE_dom"/>
</dbReference>
<reference evidence="2" key="1">
    <citation type="submission" date="2025-05" db="UniProtKB">
        <authorList>
            <consortium name="EnsemblMetazoa"/>
        </authorList>
    </citation>
    <scope>IDENTIFICATION</scope>
</reference>
<organism evidence="2 3">
    <name type="scientific">Diabrotica virgifera virgifera</name>
    <name type="common">western corn rootworm</name>
    <dbReference type="NCBI Taxonomy" id="50390"/>
    <lineage>
        <taxon>Eukaryota</taxon>
        <taxon>Metazoa</taxon>
        <taxon>Ecdysozoa</taxon>
        <taxon>Arthropoda</taxon>
        <taxon>Hexapoda</taxon>
        <taxon>Insecta</taxon>
        <taxon>Pterygota</taxon>
        <taxon>Neoptera</taxon>
        <taxon>Endopterygota</taxon>
        <taxon>Coleoptera</taxon>
        <taxon>Polyphaga</taxon>
        <taxon>Cucujiformia</taxon>
        <taxon>Chrysomeloidea</taxon>
        <taxon>Chrysomelidae</taxon>
        <taxon>Galerucinae</taxon>
        <taxon>Diabroticina</taxon>
        <taxon>Diabroticites</taxon>
        <taxon>Diabrotica</taxon>
    </lineage>
</organism>
<dbReference type="Proteomes" id="UP001652700">
    <property type="component" value="Unplaced"/>
</dbReference>
<dbReference type="Gene3D" id="3.30.420.10">
    <property type="entry name" value="Ribonuclease H-like superfamily/Ribonuclease H"/>
    <property type="match status" value="1"/>
</dbReference>
<dbReference type="PANTHER" id="PTHR33939">
    <property type="entry name" value="PROTEIN CBG22215"/>
    <property type="match status" value="1"/>
</dbReference>
<protein>
    <recommendedName>
        <fullName evidence="1">Tc1-like transposase DDE domain-containing protein</fullName>
    </recommendedName>
</protein>